<comment type="caution">
    <text evidence="2">The sequence shown here is derived from an EMBL/GenBank/DDBJ whole genome shotgun (WGS) entry which is preliminary data.</text>
</comment>
<reference evidence="2 3" key="1">
    <citation type="journal article" date="2020" name="Microb. Ecol.">
        <title>Ecogenomics of the Marine Benthic Filamentous Cyanobacterium Adonisia.</title>
        <authorList>
            <person name="Walter J.M."/>
            <person name="Coutinho F.H."/>
            <person name="Leomil L."/>
            <person name="Hargreaves P.I."/>
            <person name="Campeao M.E."/>
            <person name="Vieira V.V."/>
            <person name="Silva B.S."/>
            <person name="Fistarol G.O."/>
            <person name="Salomon P.S."/>
            <person name="Sawabe T."/>
            <person name="Mino S."/>
            <person name="Hosokawa M."/>
            <person name="Miyashita H."/>
            <person name="Maruyama F."/>
            <person name="van Verk M.C."/>
            <person name="Dutilh B.E."/>
            <person name="Thompson C.C."/>
            <person name="Thompson F.L."/>
        </authorList>
    </citation>
    <scope>NUCLEOTIDE SEQUENCE [LARGE SCALE GENOMIC DNA]</scope>
    <source>
        <strain evidence="2 3">CCMR0081</strain>
    </source>
</reference>
<keyword evidence="1" id="KW-0472">Membrane</keyword>
<dbReference type="Proteomes" id="UP000481033">
    <property type="component" value="Unassembled WGS sequence"/>
</dbReference>
<evidence type="ECO:0000313" key="3">
    <source>
        <dbReference type="Proteomes" id="UP000481033"/>
    </source>
</evidence>
<accession>A0A6M0RWR5</accession>
<organism evidence="2 3">
    <name type="scientific">Adonisia turfae CCMR0081</name>
    <dbReference type="NCBI Taxonomy" id="2292702"/>
    <lineage>
        <taxon>Bacteria</taxon>
        <taxon>Bacillati</taxon>
        <taxon>Cyanobacteriota</taxon>
        <taxon>Adonisia</taxon>
        <taxon>Adonisia turfae</taxon>
    </lineage>
</organism>
<proteinExistence type="predicted"/>
<feature type="transmembrane region" description="Helical" evidence="1">
    <location>
        <begin position="16"/>
        <end position="36"/>
    </location>
</feature>
<keyword evidence="1" id="KW-1133">Transmembrane helix</keyword>
<dbReference type="RefSeq" id="WP_163703055.1">
    <property type="nucleotide sequence ID" value="NZ_QXHD01000004.1"/>
</dbReference>
<dbReference type="AlphaFoldDB" id="A0A6M0RWR5"/>
<sequence length="71" mass="7984">MTTQPFRLEQQQVPQASSALAIMFFLLGMPNFYVALQHRSQHQRSAMSFLPVKEIVLFGVAAGGTLSWLIF</sequence>
<evidence type="ECO:0000313" key="2">
    <source>
        <dbReference type="EMBL" id="NEZ60665.1"/>
    </source>
</evidence>
<dbReference type="EMBL" id="QXHD01000004">
    <property type="protein sequence ID" value="NEZ60665.1"/>
    <property type="molecule type" value="Genomic_DNA"/>
</dbReference>
<name>A0A6M0RWR5_9CYAN</name>
<keyword evidence="1" id="KW-0812">Transmembrane</keyword>
<evidence type="ECO:0000256" key="1">
    <source>
        <dbReference type="SAM" id="Phobius"/>
    </source>
</evidence>
<gene>
    <name evidence="2" type="ORF">DXZ20_34510</name>
</gene>
<protein>
    <submittedName>
        <fullName evidence="2">Uncharacterized protein</fullName>
    </submittedName>
</protein>
<feature type="transmembrane region" description="Helical" evidence="1">
    <location>
        <begin position="48"/>
        <end position="70"/>
    </location>
</feature>
<keyword evidence="3" id="KW-1185">Reference proteome</keyword>